<dbReference type="CDD" id="cd06460">
    <property type="entry name" value="M32_Taq"/>
    <property type="match status" value="1"/>
</dbReference>
<comment type="similarity">
    <text evidence="7">Belongs to the peptidase M32 family.</text>
</comment>
<dbReference type="PRINTS" id="PR00998">
    <property type="entry name" value="CRBOXYPTASET"/>
</dbReference>
<dbReference type="PIRSF" id="PIRSF006615">
    <property type="entry name" value="Zn_crbxpep_Taq"/>
    <property type="match status" value="1"/>
</dbReference>
<evidence type="ECO:0000256" key="5">
    <source>
        <dbReference type="ARBA" id="ARBA00023049"/>
    </source>
</evidence>
<dbReference type="Gene3D" id="1.10.1370.30">
    <property type="match status" value="1"/>
</dbReference>
<evidence type="ECO:0000256" key="8">
    <source>
        <dbReference type="ARBA" id="ARBA00066553"/>
    </source>
</evidence>
<dbReference type="GO" id="GO:0046914">
    <property type="term" value="F:transition metal ion binding"/>
    <property type="evidence" value="ECO:0007669"/>
    <property type="project" value="UniProtKB-ARBA"/>
</dbReference>
<dbReference type="AlphaFoldDB" id="A0A381UPK4"/>
<reference evidence="9" key="1">
    <citation type="submission" date="2018-05" db="EMBL/GenBank/DDBJ databases">
        <authorList>
            <person name="Lanie J.A."/>
            <person name="Ng W.-L."/>
            <person name="Kazmierczak K.M."/>
            <person name="Andrzejewski T.M."/>
            <person name="Davidsen T.M."/>
            <person name="Wayne K.J."/>
            <person name="Tettelin H."/>
            <person name="Glass J.I."/>
            <person name="Rusch D."/>
            <person name="Podicherti R."/>
            <person name="Tsui H.-C.T."/>
            <person name="Winkler M.E."/>
        </authorList>
    </citation>
    <scope>NUCLEOTIDE SEQUENCE</scope>
</reference>
<keyword evidence="3" id="KW-0479">Metal-binding</keyword>
<dbReference type="EC" id="3.4.17.19" evidence="8"/>
<evidence type="ECO:0000256" key="6">
    <source>
        <dbReference type="ARBA" id="ARBA00052755"/>
    </source>
</evidence>
<keyword evidence="1" id="KW-0121">Carboxypeptidase</keyword>
<protein>
    <recommendedName>
        <fullName evidence="8">carboxypeptidase Taq</fullName>
        <ecNumber evidence="8">3.4.17.19</ecNumber>
    </recommendedName>
</protein>
<dbReference type="GO" id="GO:0006508">
    <property type="term" value="P:proteolysis"/>
    <property type="evidence" value="ECO:0007669"/>
    <property type="project" value="UniProtKB-KW"/>
</dbReference>
<dbReference type="GO" id="GO:0004181">
    <property type="term" value="F:metallocarboxypeptidase activity"/>
    <property type="evidence" value="ECO:0007669"/>
    <property type="project" value="InterPro"/>
</dbReference>
<comment type="catalytic activity">
    <reaction evidence="6">
        <text>Release of a C-terminal amino acid with broad specificity, except for -Pro.</text>
        <dbReference type="EC" id="3.4.17.19"/>
    </reaction>
</comment>
<dbReference type="PANTHER" id="PTHR34217">
    <property type="entry name" value="METAL-DEPENDENT CARBOXYPEPTIDASE"/>
    <property type="match status" value="1"/>
</dbReference>
<proteinExistence type="inferred from homology"/>
<sequence>MPDYDAFIARVKELSTIESIGGLLAWDQETMMPSKGGALRAESLAFLSGLAHSRLVDPAMGELLEKLEDADIDEGQAANVREVRHAYDKATKLPAELVEEIARHKSQSLQVWQEARAEDNFSKFQPALEKMVDLQCQAAEHYGYEDNIYNAMLDNYEQGMTVAQLDPLFEGLREEIVPLVKAIGESDQPDISFMERGSFPEAGQREFSLRVAAAIGFDFDAGRMDTSTHPFCSGAGPRDVRFTTRYDESFPFGCLYGVMHETGHGLYEQGLLPEHEGTPLGKAVSLGVHESQSRLWENLVGRSREFWEYWLPDFCETFPHVGDLDLDTIHRAVNRVHPSLIRVEADEATYNLHIMLRYEVEKALVNGEVAVGDLPQFWNSRMEKYLGIIPPNDAQGVLQDIHWSMGAIGYFPTYSLGNLYAAQLWEATLRDLPDLSQQIAAGKTASLLEWMRSHIHVHGSRWEPEELVQRASGAEPGAEAFVRYLKAKFGALYGLA</sequence>
<accession>A0A381UPK4</accession>
<dbReference type="SUPFAM" id="SSF55486">
    <property type="entry name" value="Metalloproteases ('zincins'), catalytic domain"/>
    <property type="match status" value="1"/>
</dbReference>
<dbReference type="Pfam" id="PF02074">
    <property type="entry name" value="Peptidase_M32"/>
    <property type="match status" value="1"/>
</dbReference>
<gene>
    <name evidence="9" type="ORF">METZ01_LOCUS82930</name>
</gene>
<keyword evidence="4" id="KW-0378">Hydrolase</keyword>
<name>A0A381UPK4_9ZZZZ</name>
<evidence type="ECO:0000256" key="4">
    <source>
        <dbReference type="ARBA" id="ARBA00022801"/>
    </source>
</evidence>
<dbReference type="PROSITE" id="PS52034">
    <property type="entry name" value="PEPTIDASE_M32"/>
    <property type="match status" value="1"/>
</dbReference>
<evidence type="ECO:0000256" key="2">
    <source>
        <dbReference type="ARBA" id="ARBA00022670"/>
    </source>
</evidence>
<organism evidence="9">
    <name type="scientific">marine metagenome</name>
    <dbReference type="NCBI Taxonomy" id="408172"/>
    <lineage>
        <taxon>unclassified sequences</taxon>
        <taxon>metagenomes</taxon>
        <taxon>ecological metagenomes</taxon>
    </lineage>
</organism>
<dbReference type="InterPro" id="IPR001333">
    <property type="entry name" value="Peptidase_M32_Taq"/>
</dbReference>
<evidence type="ECO:0000256" key="7">
    <source>
        <dbReference type="ARBA" id="ARBA00061580"/>
    </source>
</evidence>
<evidence type="ECO:0000256" key="1">
    <source>
        <dbReference type="ARBA" id="ARBA00022645"/>
    </source>
</evidence>
<dbReference type="FunFam" id="1.10.1370.30:FF:000003">
    <property type="entry name" value="Thermostable carboxypeptidase 1"/>
    <property type="match status" value="1"/>
</dbReference>
<dbReference type="EMBL" id="UINC01006863">
    <property type="protein sequence ID" value="SVA30076.1"/>
    <property type="molecule type" value="Genomic_DNA"/>
</dbReference>
<keyword evidence="2" id="KW-0645">Protease</keyword>
<evidence type="ECO:0000313" key="9">
    <source>
        <dbReference type="EMBL" id="SVA30076.1"/>
    </source>
</evidence>
<evidence type="ECO:0000256" key="3">
    <source>
        <dbReference type="ARBA" id="ARBA00022723"/>
    </source>
</evidence>
<keyword evidence="5" id="KW-0482">Metalloprotease</keyword>
<dbReference type="PANTHER" id="PTHR34217:SF1">
    <property type="entry name" value="CARBOXYPEPTIDASE 1"/>
    <property type="match status" value="1"/>
</dbReference>